<keyword evidence="1" id="KW-0808">Transferase</keyword>
<evidence type="ECO:0000313" key="1">
    <source>
        <dbReference type="EMBL" id="PRD48721.1"/>
    </source>
</evidence>
<protein>
    <submittedName>
        <fullName evidence="1">Acyl transferase</fullName>
    </submittedName>
</protein>
<dbReference type="GO" id="GO:0016740">
    <property type="term" value="F:transferase activity"/>
    <property type="evidence" value="ECO:0007669"/>
    <property type="project" value="UniProtKB-KW"/>
</dbReference>
<comment type="caution">
    <text evidence="1">The sequence shown here is derived from an EMBL/GenBank/DDBJ whole genome shotgun (WGS) entry which is preliminary data.</text>
</comment>
<keyword evidence="2" id="KW-1185">Reference proteome</keyword>
<dbReference type="Proteomes" id="UP000239711">
    <property type="component" value="Unassembled WGS sequence"/>
</dbReference>
<dbReference type="InterPro" id="IPR042099">
    <property type="entry name" value="ANL_N_sf"/>
</dbReference>
<organism evidence="1 2">
    <name type="scientific">Sphingobacterium haloxyli</name>
    <dbReference type="NCBI Taxonomy" id="2100533"/>
    <lineage>
        <taxon>Bacteria</taxon>
        <taxon>Pseudomonadati</taxon>
        <taxon>Bacteroidota</taxon>
        <taxon>Sphingobacteriia</taxon>
        <taxon>Sphingobacteriales</taxon>
        <taxon>Sphingobacteriaceae</taxon>
        <taxon>Sphingobacterium</taxon>
    </lineage>
</organism>
<name>A0A2S9J7H8_9SPHI</name>
<sequence>MNVQEHIFSIDSEETFNEVCLEVYHYQKANCSVYGKYIDLLGKEKTCISHYTQIPFLPIDFFKTQRILAEGHQTEIIFTSSGTTGMVTSKHHVAKVAWYQRSFRSCFQRFYGEVENMAVLALLPSYLERSGSSLIFMVDDLIARSQHPLSGYFLYNHEDLFNTLDELKQCRTKTLLIGVTYALLDFCEQYKVDFPDLKIMETGGMKGRRKEMIREELHQILTYGFGVQNIHSEYGMTELLSQGYSFGEGIFQTPPWMKVLLRDTDDPLSLIEEGKTGAINVIDLANYHSCSFIATQDLGKQHVDGRFEILGRFDNSDIRGCNLLVQ</sequence>
<dbReference type="AlphaFoldDB" id="A0A2S9J7H8"/>
<reference evidence="1 2" key="1">
    <citation type="submission" date="2018-02" db="EMBL/GenBank/DDBJ databases">
        <title>The draft genome of Sphingobacterium sp. 5JN-11.</title>
        <authorList>
            <person name="Liu L."/>
            <person name="Li L."/>
            <person name="Liang L."/>
            <person name="Zhang X."/>
            <person name="Wang T."/>
        </authorList>
    </citation>
    <scope>NUCLEOTIDE SEQUENCE [LARGE SCALE GENOMIC DNA]</scope>
    <source>
        <strain evidence="1 2">5JN-11</strain>
    </source>
</reference>
<proteinExistence type="predicted"/>
<evidence type="ECO:0000313" key="2">
    <source>
        <dbReference type="Proteomes" id="UP000239711"/>
    </source>
</evidence>
<dbReference type="EMBL" id="PVBQ01000003">
    <property type="protein sequence ID" value="PRD48721.1"/>
    <property type="molecule type" value="Genomic_DNA"/>
</dbReference>
<dbReference type="Gene3D" id="3.40.50.12780">
    <property type="entry name" value="N-terminal domain of ligase-like"/>
    <property type="match status" value="1"/>
</dbReference>
<dbReference type="OrthoDB" id="182577at2"/>
<accession>A0A2S9J7H8</accession>
<dbReference type="SUPFAM" id="SSF56801">
    <property type="entry name" value="Acetyl-CoA synthetase-like"/>
    <property type="match status" value="1"/>
</dbReference>
<gene>
    <name evidence="1" type="ORF">C5745_05570</name>
</gene>